<name>A0A0F8Y781_9ZZZZ</name>
<sequence>MPNTWLAPMAMRIVDTLFREELVVKDVEPKELAREVERVLLEELQVEDRVNDEVRKMLSEHEGQIDRGGYDYRKLFDLTKQKLIRERGIIV</sequence>
<organism evidence="1">
    <name type="scientific">marine sediment metagenome</name>
    <dbReference type="NCBI Taxonomy" id="412755"/>
    <lineage>
        <taxon>unclassified sequences</taxon>
        <taxon>metagenomes</taxon>
        <taxon>ecological metagenomes</taxon>
    </lineage>
</organism>
<dbReference type="EMBL" id="LAZR01055071">
    <property type="protein sequence ID" value="KKK77198.1"/>
    <property type="molecule type" value="Genomic_DNA"/>
</dbReference>
<dbReference type="InterPro" id="IPR007463">
    <property type="entry name" value="DUF507"/>
</dbReference>
<comment type="caution">
    <text evidence="1">The sequence shown here is derived from an EMBL/GenBank/DDBJ whole genome shotgun (WGS) entry which is preliminary data.</text>
</comment>
<evidence type="ECO:0008006" key="2">
    <source>
        <dbReference type="Google" id="ProtNLM"/>
    </source>
</evidence>
<protein>
    <recommendedName>
        <fullName evidence="2">DUF507 domain-containing protein</fullName>
    </recommendedName>
</protein>
<evidence type="ECO:0000313" key="1">
    <source>
        <dbReference type="EMBL" id="KKK77198.1"/>
    </source>
</evidence>
<dbReference type="Pfam" id="PF04368">
    <property type="entry name" value="DUF507"/>
    <property type="match status" value="1"/>
</dbReference>
<proteinExistence type="predicted"/>
<dbReference type="AlphaFoldDB" id="A0A0F8Y781"/>
<gene>
    <name evidence="1" type="ORF">LCGC14_2856030</name>
</gene>
<accession>A0A0F8Y781</accession>
<reference evidence="1" key="1">
    <citation type="journal article" date="2015" name="Nature">
        <title>Complex archaea that bridge the gap between prokaryotes and eukaryotes.</title>
        <authorList>
            <person name="Spang A."/>
            <person name="Saw J.H."/>
            <person name="Jorgensen S.L."/>
            <person name="Zaremba-Niedzwiedzka K."/>
            <person name="Martijn J."/>
            <person name="Lind A.E."/>
            <person name="van Eijk R."/>
            <person name="Schleper C."/>
            <person name="Guy L."/>
            <person name="Ettema T.J."/>
        </authorList>
    </citation>
    <scope>NUCLEOTIDE SEQUENCE</scope>
</reference>